<evidence type="ECO:0000313" key="2">
    <source>
        <dbReference type="Proteomes" id="UP001365128"/>
    </source>
</evidence>
<evidence type="ECO:0000313" key="1">
    <source>
        <dbReference type="EMBL" id="KAK7556730.1"/>
    </source>
</evidence>
<dbReference type="EMBL" id="JBBPDW010000001">
    <property type="protein sequence ID" value="KAK7556730.1"/>
    <property type="molecule type" value="Genomic_DNA"/>
</dbReference>
<proteinExistence type="predicted"/>
<organism evidence="1 2">
    <name type="scientific">Phyllosticta citricarpa</name>
    <dbReference type="NCBI Taxonomy" id="55181"/>
    <lineage>
        <taxon>Eukaryota</taxon>
        <taxon>Fungi</taxon>
        <taxon>Dikarya</taxon>
        <taxon>Ascomycota</taxon>
        <taxon>Pezizomycotina</taxon>
        <taxon>Dothideomycetes</taxon>
        <taxon>Dothideomycetes incertae sedis</taxon>
        <taxon>Botryosphaeriales</taxon>
        <taxon>Phyllostictaceae</taxon>
        <taxon>Phyllosticta</taxon>
    </lineage>
</organism>
<name>A0ABR1MRM9_9PEZI</name>
<keyword evidence="2" id="KW-1185">Reference proteome</keyword>
<sequence>MEGWMGGMRPFWRAAPGVAFFLFGQFGWHWFFFRLLPDGASAASPSPYARQQRLGSSMHAGSDGLLQDPERRRGVHVGCKTLLLLG</sequence>
<comment type="caution">
    <text evidence="1">The sequence shown here is derived from an EMBL/GenBank/DDBJ whole genome shotgun (WGS) entry which is preliminary data.</text>
</comment>
<dbReference type="Proteomes" id="UP001365128">
    <property type="component" value="Unassembled WGS sequence"/>
</dbReference>
<protein>
    <submittedName>
        <fullName evidence="1">Uncharacterized protein</fullName>
    </submittedName>
</protein>
<reference evidence="1 2" key="1">
    <citation type="submission" date="2024-04" db="EMBL/GenBank/DDBJ databases">
        <title>Phyllosticta paracitricarpa is synonymous to the EU quarantine fungus P. citricarpa based on phylogenomic analyses.</title>
        <authorList>
            <consortium name="Lawrence Berkeley National Laboratory"/>
            <person name="Van Ingen-Buijs V.A."/>
            <person name="Van Westerhoven A.C."/>
            <person name="Haridas S."/>
            <person name="Skiadas P."/>
            <person name="Martin F."/>
            <person name="Groenewald J.Z."/>
            <person name="Crous P.W."/>
            <person name="Seidl M.F."/>
        </authorList>
    </citation>
    <scope>NUCLEOTIDE SEQUENCE [LARGE SCALE GENOMIC DNA]</scope>
    <source>
        <strain evidence="1 2">CBS 122670</strain>
    </source>
</reference>
<accession>A0ABR1MRM9</accession>
<gene>
    <name evidence="1" type="ORF">IWX46DRAFT_586109</name>
</gene>